<dbReference type="GO" id="GO:0046872">
    <property type="term" value="F:metal ion binding"/>
    <property type="evidence" value="ECO:0007669"/>
    <property type="project" value="UniProtKB-KW"/>
</dbReference>
<evidence type="ECO:0000313" key="3">
    <source>
        <dbReference type="EMBL" id="RAK23984.1"/>
    </source>
</evidence>
<feature type="domain" description="Fumarylacetoacetase-like C-terminal" evidence="2">
    <location>
        <begin position="27"/>
        <end position="227"/>
    </location>
</feature>
<dbReference type="OrthoDB" id="5197601at2"/>
<gene>
    <name evidence="3" type="ORF">ATI53_100191</name>
</gene>
<dbReference type="Gene3D" id="3.90.850.10">
    <property type="entry name" value="Fumarylacetoacetase-like, C-terminal domain"/>
    <property type="match status" value="1"/>
</dbReference>
<dbReference type="AlphaFoldDB" id="A0A327YS31"/>
<sequence>MAFVIPPIAPPSVAVSGGSLRFPVRRIFCVGRNYADHAREMGNDPDREPPFFFTKPADAVVPGEATITYPTQTANLHHEAELVVAIGTGGAAIPADKAMGHVWGFAVGNDLTRRDMQNDAKAMRRPWDLSKGFDDSAVIGALHPRSETGPMDRGKITLAVNGTLRQQGDLADMIWPVADVIAFLSQSVALAPGDLIMTGTPAGVGALEPGDLCTASIDGLGSIATRIAPRPV</sequence>
<dbReference type="EMBL" id="QLMG01000001">
    <property type="protein sequence ID" value="RAK23984.1"/>
    <property type="molecule type" value="Genomic_DNA"/>
</dbReference>
<dbReference type="PANTHER" id="PTHR11820:SF90">
    <property type="entry name" value="FLUTATHIONE S-TRANSFERASE"/>
    <property type="match status" value="1"/>
</dbReference>
<dbReference type="SUPFAM" id="SSF56529">
    <property type="entry name" value="FAH"/>
    <property type="match status" value="1"/>
</dbReference>
<dbReference type="Proteomes" id="UP000249165">
    <property type="component" value="Unassembled WGS sequence"/>
</dbReference>
<keyword evidence="1" id="KW-0479">Metal-binding</keyword>
<evidence type="ECO:0000259" key="2">
    <source>
        <dbReference type="Pfam" id="PF01557"/>
    </source>
</evidence>
<comment type="caution">
    <text evidence="3">The sequence shown here is derived from an EMBL/GenBank/DDBJ whole genome shotgun (WGS) entry which is preliminary data.</text>
</comment>
<accession>A0A327YS31</accession>
<keyword evidence="3" id="KW-0670">Pyruvate</keyword>
<dbReference type="PANTHER" id="PTHR11820">
    <property type="entry name" value="ACYLPYRUVASE"/>
    <property type="match status" value="1"/>
</dbReference>
<name>A0A327YS31_9RHOB</name>
<dbReference type="RefSeq" id="WP_009506324.1">
    <property type="nucleotide sequence ID" value="NZ_LIGK01000002.1"/>
</dbReference>
<reference evidence="3 4" key="1">
    <citation type="submission" date="2018-06" db="EMBL/GenBank/DDBJ databases">
        <title>Genomic Encyclopedia of Archaeal and Bacterial Type Strains, Phase II (KMG-II): from individual species to whole genera.</title>
        <authorList>
            <person name="Goeker M."/>
        </authorList>
    </citation>
    <scope>NUCLEOTIDE SEQUENCE [LARGE SCALE GENOMIC DNA]</scope>
    <source>
        <strain evidence="3 4">DSM 22011</strain>
    </source>
</reference>
<dbReference type="Pfam" id="PF01557">
    <property type="entry name" value="FAA_hydrolase"/>
    <property type="match status" value="1"/>
</dbReference>
<organism evidence="3 4">
    <name type="scientific">Salipiger aestuarii</name>
    <dbReference type="NCBI Taxonomy" id="568098"/>
    <lineage>
        <taxon>Bacteria</taxon>
        <taxon>Pseudomonadati</taxon>
        <taxon>Pseudomonadota</taxon>
        <taxon>Alphaproteobacteria</taxon>
        <taxon>Rhodobacterales</taxon>
        <taxon>Roseobacteraceae</taxon>
        <taxon>Salipiger</taxon>
    </lineage>
</organism>
<proteinExistence type="predicted"/>
<dbReference type="InterPro" id="IPR036663">
    <property type="entry name" value="Fumarylacetoacetase_C_sf"/>
</dbReference>
<evidence type="ECO:0000256" key="1">
    <source>
        <dbReference type="ARBA" id="ARBA00022723"/>
    </source>
</evidence>
<evidence type="ECO:0000313" key="4">
    <source>
        <dbReference type="Proteomes" id="UP000249165"/>
    </source>
</evidence>
<dbReference type="GO" id="GO:0018773">
    <property type="term" value="F:acetylpyruvate hydrolase activity"/>
    <property type="evidence" value="ECO:0007669"/>
    <property type="project" value="TreeGrafter"/>
</dbReference>
<protein>
    <submittedName>
        <fullName evidence="3">Fumarylpyruvate hydrolase</fullName>
    </submittedName>
</protein>
<keyword evidence="4" id="KW-1185">Reference proteome</keyword>
<keyword evidence="3" id="KW-0378">Hydrolase</keyword>
<dbReference type="InterPro" id="IPR011234">
    <property type="entry name" value="Fumarylacetoacetase-like_C"/>
</dbReference>